<evidence type="ECO:0000313" key="10">
    <source>
        <dbReference type="EMBL" id="KAJ4771695.1"/>
    </source>
</evidence>
<feature type="binding site" evidence="7">
    <location>
        <begin position="193"/>
        <end position="200"/>
    </location>
    <ligand>
        <name>ATP</name>
        <dbReference type="ChEBI" id="CHEBI:30616"/>
    </ligand>
</feature>
<dbReference type="InterPro" id="IPR027640">
    <property type="entry name" value="Kinesin-like_fam"/>
</dbReference>
<accession>A0AAV8DR49</accession>
<dbReference type="AlphaFoldDB" id="A0AAV8DR49"/>
<dbReference type="PANTHER" id="PTHR47972">
    <property type="entry name" value="KINESIN-LIKE PROTEIN KLP-3"/>
    <property type="match status" value="1"/>
</dbReference>
<feature type="domain" description="Kinesin motor" evidence="9">
    <location>
        <begin position="113"/>
        <end position="436"/>
    </location>
</feature>
<evidence type="ECO:0000256" key="8">
    <source>
        <dbReference type="SAM" id="Coils"/>
    </source>
</evidence>
<dbReference type="PANTHER" id="PTHR47972:SF23">
    <property type="entry name" value="KINESIN MOTOR DOMAIN-CONTAINING PROTEIN"/>
    <property type="match status" value="1"/>
</dbReference>
<keyword evidence="11" id="KW-1185">Reference proteome</keyword>
<protein>
    <submittedName>
        <fullName evidence="10">Kinesin-like protein KIN-14B</fullName>
    </submittedName>
</protein>
<dbReference type="SUPFAM" id="SSF52540">
    <property type="entry name" value="P-loop containing nucleoside triphosphate hydrolases"/>
    <property type="match status" value="1"/>
</dbReference>
<reference evidence="10" key="1">
    <citation type="submission" date="2022-08" db="EMBL/GenBank/DDBJ databases">
        <authorList>
            <person name="Marques A."/>
        </authorList>
    </citation>
    <scope>NUCLEOTIDE SEQUENCE</scope>
    <source>
        <strain evidence="10">RhyPub2mFocal</strain>
        <tissue evidence="10">Leaves</tissue>
    </source>
</reference>
<dbReference type="InterPro" id="IPR036961">
    <property type="entry name" value="Kinesin_motor_dom_sf"/>
</dbReference>
<feature type="coiled-coil region" evidence="8">
    <location>
        <begin position="448"/>
        <end position="482"/>
    </location>
</feature>
<comment type="similarity">
    <text evidence="1">Belongs to the TRAFAC class myosin-kinesin ATPase superfamily. Kinesin family. KIN-14 subfamily.</text>
</comment>
<organism evidence="10 11">
    <name type="scientific">Rhynchospora pubera</name>
    <dbReference type="NCBI Taxonomy" id="906938"/>
    <lineage>
        <taxon>Eukaryota</taxon>
        <taxon>Viridiplantae</taxon>
        <taxon>Streptophyta</taxon>
        <taxon>Embryophyta</taxon>
        <taxon>Tracheophyta</taxon>
        <taxon>Spermatophyta</taxon>
        <taxon>Magnoliopsida</taxon>
        <taxon>Liliopsida</taxon>
        <taxon>Poales</taxon>
        <taxon>Cyperaceae</taxon>
        <taxon>Cyperoideae</taxon>
        <taxon>Rhynchosporeae</taxon>
        <taxon>Rhynchospora</taxon>
    </lineage>
</organism>
<evidence type="ECO:0000256" key="1">
    <source>
        <dbReference type="ARBA" id="ARBA00010899"/>
    </source>
</evidence>
<evidence type="ECO:0000256" key="6">
    <source>
        <dbReference type="ARBA" id="ARBA00023175"/>
    </source>
</evidence>
<evidence type="ECO:0000256" key="2">
    <source>
        <dbReference type="ARBA" id="ARBA00022701"/>
    </source>
</evidence>
<dbReference type="GO" id="GO:0005874">
    <property type="term" value="C:microtubule"/>
    <property type="evidence" value="ECO:0007669"/>
    <property type="project" value="UniProtKB-KW"/>
</dbReference>
<keyword evidence="6 7" id="KW-0505">Motor protein</keyword>
<evidence type="ECO:0000256" key="3">
    <source>
        <dbReference type="ARBA" id="ARBA00022741"/>
    </source>
</evidence>
<dbReference type="Proteomes" id="UP001140206">
    <property type="component" value="Chromosome 3"/>
</dbReference>
<name>A0AAV8DR49_9POAL</name>
<dbReference type="EMBL" id="JAMFTS010000003">
    <property type="protein sequence ID" value="KAJ4771695.1"/>
    <property type="molecule type" value="Genomic_DNA"/>
</dbReference>
<dbReference type="Pfam" id="PF00225">
    <property type="entry name" value="Kinesin"/>
    <property type="match status" value="1"/>
</dbReference>
<sequence length="785" mass="89379">MSVNFEISKRYKSIQSLPQALVSLMGSNTKLTPGWIESVSNIINNLQSKQRVGYPILNGETEEKMESICSGDGEIETTASKIEEELSLLNAHLNQVMVQRRDALNEYLDLKGNIRVFCRVRPFLPEETFGFQKSIFDLDSSNVLLRIAETKCKKYNFDKVFHPNSTQEEVFSEIEPVIKSALDGYNVCIFAYGQTGTGKTYTMEGKSHNPGMVPRGIKSMFNQAEERSCEFIFTFSMLEIYMGNLRDLLASGTKRPNFQKPPSLLIKSDSEGDIDIENLVAIQVNNFDQVKKLYDIGTCFRSTGSTMANSTSSRSHCLIRITLTSIGARERRREKNKLWMVDLGGSERLLKTQATGKRLEEGKAINLSLSALADVIDALQTKKAHVPFRNSKLTQVLRDSLGSDSKTLMLVHVSPNEDDLCETICTFGFAMRVRSIRFEKEEEPLEVRAKKEQSIAELQQKMNQLEKESQELHIKIKKLNGKLQQLKGVQISDVESNISSICDEAIGISQNLTETSSRMPRQPSFMRPTVCSQRKTGISQQISLINRRKKPPVPRKKRPASVYAESIIYPVKDFTCKSDCDSECSVSTSDFEVKQVIFLEEEKILRNGNFVEEKGIDRWLNVQVAETSSIYNQWNKRVMSVPVWNNNDVNENSEDIIEKANEKKDMDFEEEKFKQTINDKICFEENYMETTFTQPVNTEYHQGENSDLDSVTNTNVTDIFAEYQEAILSEERRDTKVEMKEINLENELGKYKILRLFQTIWGSVILGSGIRSVGIEHDFYTALIL</sequence>
<dbReference type="GO" id="GO:0005524">
    <property type="term" value="F:ATP binding"/>
    <property type="evidence" value="ECO:0007669"/>
    <property type="project" value="UniProtKB-UniRule"/>
</dbReference>
<keyword evidence="4 7" id="KW-0067">ATP-binding</keyword>
<evidence type="ECO:0000256" key="4">
    <source>
        <dbReference type="ARBA" id="ARBA00022840"/>
    </source>
</evidence>
<dbReference type="InterPro" id="IPR027417">
    <property type="entry name" value="P-loop_NTPase"/>
</dbReference>
<proteinExistence type="inferred from homology"/>
<keyword evidence="2" id="KW-0493">Microtubule</keyword>
<dbReference type="GO" id="GO:0003777">
    <property type="term" value="F:microtubule motor activity"/>
    <property type="evidence" value="ECO:0007669"/>
    <property type="project" value="InterPro"/>
</dbReference>
<dbReference type="Gene3D" id="3.40.850.10">
    <property type="entry name" value="Kinesin motor domain"/>
    <property type="match status" value="1"/>
</dbReference>
<evidence type="ECO:0000256" key="5">
    <source>
        <dbReference type="ARBA" id="ARBA00023054"/>
    </source>
</evidence>
<dbReference type="SMART" id="SM00129">
    <property type="entry name" value="KISc"/>
    <property type="match status" value="1"/>
</dbReference>
<gene>
    <name evidence="10" type="ORF">LUZ62_055952</name>
</gene>
<dbReference type="PRINTS" id="PR00380">
    <property type="entry name" value="KINESINHEAVY"/>
</dbReference>
<keyword evidence="5 8" id="KW-0175">Coiled coil</keyword>
<evidence type="ECO:0000313" key="11">
    <source>
        <dbReference type="Proteomes" id="UP001140206"/>
    </source>
</evidence>
<evidence type="ECO:0000259" key="9">
    <source>
        <dbReference type="PROSITE" id="PS50067"/>
    </source>
</evidence>
<evidence type="ECO:0000256" key="7">
    <source>
        <dbReference type="PROSITE-ProRule" id="PRU00283"/>
    </source>
</evidence>
<dbReference type="FunFam" id="3.40.850.10:FF:000074">
    <property type="entry name" value="p-loop containing nucleoside triphosphate hydrolase superfamily protein"/>
    <property type="match status" value="1"/>
</dbReference>
<dbReference type="InterPro" id="IPR001752">
    <property type="entry name" value="Kinesin_motor_dom"/>
</dbReference>
<comment type="caution">
    <text evidence="10">The sequence shown here is derived from an EMBL/GenBank/DDBJ whole genome shotgun (WGS) entry which is preliminary data.</text>
</comment>
<dbReference type="GO" id="GO:0008017">
    <property type="term" value="F:microtubule binding"/>
    <property type="evidence" value="ECO:0007669"/>
    <property type="project" value="InterPro"/>
</dbReference>
<dbReference type="PROSITE" id="PS50067">
    <property type="entry name" value="KINESIN_MOTOR_2"/>
    <property type="match status" value="1"/>
</dbReference>
<dbReference type="GO" id="GO:0007018">
    <property type="term" value="P:microtubule-based movement"/>
    <property type="evidence" value="ECO:0007669"/>
    <property type="project" value="InterPro"/>
</dbReference>
<keyword evidence="3 7" id="KW-0547">Nucleotide-binding</keyword>